<keyword evidence="4" id="KW-1185">Reference proteome</keyword>
<accession>A0ABQ9V3A3</accession>
<feature type="domain" description="SPRY" evidence="2">
    <location>
        <begin position="63"/>
        <end position="207"/>
    </location>
</feature>
<name>A0ABQ9V3A3_SAGOE</name>
<dbReference type="SUPFAM" id="SSF49899">
    <property type="entry name" value="Concanavalin A-like lectins/glucanases"/>
    <property type="match status" value="1"/>
</dbReference>
<protein>
    <submittedName>
        <fullName evidence="3">Ryanodine receptor 3</fullName>
    </submittedName>
</protein>
<dbReference type="InterPro" id="IPR035762">
    <property type="entry name" value="SPRY3_RyR"/>
</dbReference>
<comment type="caution">
    <text evidence="3">The sequence shown here is derived from an EMBL/GenBank/DDBJ whole genome shotgun (WGS) entry which is preliminary data.</text>
</comment>
<feature type="region of interest" description="Disordered" evidence="1">
    <location>
        <begin position="229"/>
        <end position="250"/>
    </location>
</feature>
<keyword evidence="3" id="KW-0675">Receptor</keyword>
<gene>
    <name evidence="3" type="primary">RYR3_1</name>
    <name evidence="3" type="ORF">P7K49_017719</name>
</gene>
<evidence type="ECO:0000259" key="2">
    <source>
        <dbReference type="SMART" id="SM00449"/>
    </source>
</evidence>
<evidence type="ECO:0000256" key="1">
    <source>
        <dbReference type="SAM" id="MobiDB-lite"/>
    </source>
</evidence>
<dbReference type="Gene3D" id="2.60.120.920">
    <property type="match status" value="1"/>
</dbReference>
<dbReference type="InterPro" id="IPR013320">
    <property type="entry name" value="ConA-like_dom_sf"/>
</dbReference>
<proteinExistence type="predicted"/>
<organism evidence="3 4">
    <name type="scientific">Saguinus oedipus</name>
    <name type="common">Cotton-top tamarin</name>
    <name type="synonym">Oedipomidas oedipus</name>
    <dbReference type="NCBI Taxonomy" id="9490"/>
    <lineage>
        <taxon>Eukaryota</taxon>
        <taxon>Metazoa</taxon>
        <taxon>Chordata</taxon>
        <taxon>Craniata</taxon>
        <taxon>Vertebrata</taxon>
        <taxon>Euteleostomi</taxon>
        <taxon>Mammalia</taxon>
        <taxon>Eutheria</taxon>
        <taxon>Euarchontoglires</taxon>
        <taxon>Primates</taxon>
        <taxon>Haplorrhini</taxon>
        <taxon>Platyrrhini</taxon>
        <taxon>Cebidae</taxon>
        <taxon>Callitrichinae</taxon>
        <taxon>Saguinus</taxon>
    </lineage>
</organism>
<dbReference type="PANTHER" id="PTHR46399">
    <property type="entry name" value="B30.2/SPRY DOMAIN-CONTAINING PROTEIN"/>
    <property type="match status" value="1"/>
</dbReference>
<dbReference type="CDD" id="cd12879">
    <property type="entry name" value="SPRY3_RyR"/>
    <property type="match status" value="1"/>
</dbReference>
<dbReference type="EMBL" id="JASSZA010000008">
    <property type="protein sequence ID" value="KAK2103863.1"/>
    <property type="molecule type" value="Genomic_DNA"/>
</dbReference>
<reference evidence="3 4" key="1">
    <citation type="submission" date="2023-05" db="EMBL/GenBank/DDBJ databases">
        <title>B98-5 Cell Line De Novo Hybrid Assembly: An Optical Mapping Approach.</title>
        <authorList>
            <person name="Kananen K."/>
            <person name="Auerbach J.A."/>
            <person name="Kautto E."/>
            <person name="Blachly J.S."/>
        </authorList>
    </citation>
    <scope>NUCLEOTIDE SEQUENCE [LARGE SCALE GENOMIC DNA]</scope>
    <source>
        <strain evidence="3">B95-8</strain>
        <tissue evidence="3">Cell line</tissue>
    </source>
</reference>
<dbReference type="PANTHER" id="PTHR46399:SF9">
    <property type="entry name" value="RYANODINE RECEPTOR 3"/>
    <property type="match status" value="1"/>
</dbReference>
<dbReference type="InterPro" id="IPR015925">
    <property type="entry name" value="Ryanodine_IP3_receptor"/>
</dbReference>
<dbReference type="InterPro" id="IPR043136">
    <property type="entry name" value="B30.2/SPRY_sf"/>
</dbReference>
<dbReference type="Proteomes" id="UP001266305">
    <property type="component" value="Unassembled WGS sequence"/>
</dbReference>
<dbReference type="Pfam" id="PF00622">
    <property type="entry name" value="SPRY"/>
    <property type="match status" value="1"/>
</dbReference>
<dbReference type="InterPro" id="IPR003877">
    <property type="entry name" value="SPRY_dom"/>
</dbReference>
<dbReference type="SMART" id="SM00449">
    <property type="entry name" value="SPRY"/>
    <property type="match status" value="1"/>
</dbReference>
<sequence length="277" mass="30712">MDSPPCLKVTHKTFGTQNSNADMIYCRLSMPVECHSSFSHSLCLDSEAFQKRKQMQEILSHTTTQCYYAIRIFAGQDPSCVWVGWVTPDYHLYSEKFDLNKNCTVTVTLGDERGRVHESVKRSNCYMVWGGDIVASSQRSNRSNVDLEIGCLVDLAMGMLSFSANGKELGTCYQPQVTASRLKSLLAASSLACGWRDGHRLQCMTPSAPPPLPGRKWNRRHLAHLLQQLGPNQPFPERSQTRGLPAGPDEAGVKNDGAAHVPHVSGLCEEQAHHIVE</sequence>
<evidence type="ECO:0000313" key="4">
    <source>
        <dbReference type="Proteomes" id="UP001266305"/>
    </source>
</evidence>
<evidence type="ECO:0000313" key="3">
    <source>
        <dbReference type="EMBL" id="KAK2103863.1"/>
    </source>
</evidence>